<reference evidence="2" key="1">
    <citation type="submission" date="2022-01" db="EMBL/GenBank/DDBJ databases">
        <authorList>
            <person name="Braso-Vives M."/>
        </authorList>
    </citation>
    <scope>NUCLEOTIDE SEQUENCE</scope>
</reference>
<feature type="transmembrane region" description="Helical" evidence="1">
    <location>
        <begin position="14"/>
        <end position="39"/>
    </location>
</feature>
<organism evidence="2 3">
    <name type="scientific">Branchiostoma lanceolatum</name>
    <name type="common">Common lancelet</name>
    <name type="synonym">Amphioxus lanceolatum</name>
    <dbReference type="NCBI Taxonomy" id="7740"/>
    <lineage>
        <taxon>Eukaryota</taxon>
        <taxon>Metazoa</taxon>
        <taxon>Chordata</taxon>
        <taxon>Cephalochordata</taxon>
        <taxon>Leptocardii</taxon>
        <taxon>Amphioxiformes</taxon>
        <taxon>Branchiostomatidae</taxon>
        <taxon>Branchiostoma</taxon>
    </lineage>
</organism>
<feature type="transmembrane region" description="Helical" evidence="1">
    <location>
        <begin position="59"/>
        <end position="83"/>
    </location>
</feature>
<keyword evidence="1" id="KW-1133">Transmembrane helix</keyword>
<dbReference type="OrthoDB" id="10400657at2759"/>
<keyword evidence="3" id="KW-1185">Reference proteome</keyword>
<keyword evidence="1" id="KW-0812">Transmembrane</keyword>
<keyword evidence="1" id="KW-0472">Membrane</keyword>
<evidence type="ECO:0000313" key="2">
    <source>
        <dbReference type="EMBL" id="CAH1245305.1"/>
    </source>
</evidence>
<feature type="transmembrane region" description="Helical" evidence="1">
    <location>
        <begin position="196"/>
        <end position="215"/>
    </location>
</feature>
<evidence type="ECO:0000256" key="1">
    <source>
        <dbReference type="SAM" id="Phobius"/>
    </source>
</evidence>
<dbReference type="Proteomes" id="UP000838412">
    <property type="component" value="Chromosome 14"/>
</dbReference>
<evidence type="ECO:0000313" key="3">
    <source>
        <dbReference type="Proteomes" id="UP000838412"/>
    </source>
</evidence>
<feature type="transmembrane region" description="Helical" evidence="1">
    <location>
        <begin position="134"/>
        <end position="154"/>
    </location>
</feature>
<feature type="transmembrane region" description="Helical" evidence="1">
    <location>
        <begin position="103"/>
        <end position="127"/>
    </location>
</feature>
<name>A0A8J9Z0H6_BRALA</name>
<gene>
    <name evidence="2" type="primary">Hypp7458</name>
    <name evidence="2" type="ORF">BLAG_LOCUS7675</name>
</gene>
<dbReference type="EMBL" id="OV696699">
    <property type="protein sequence ID" value="CAH1245305.1"/>
    <property type="molecule type" value="Genomic_DNA"/>
</dbReference>
<sequence>MSAACNLLTTFPLWWTHLVAFASGGAVFAAVFYFSGGLFTRVSPAFRCLDTKKQAEVRLHAAVGLTAGIISMSACYVILFGHLSLDMISKDVPIVRHTSAFDLGVLLAELVISVSVPLTGPCTVGTFRTASHHVLVVFGEIMSLVHGVVPYVVIFHHRMDLTAPPFRLRLILKTLGVSREAPGYLPLWVGSLTLTLYIRVLVLPLYWHNFAFFILPQMDEIKRW</sequence>
<protein>
    <submittedName>
        <fullName evidence="2">Hypp7458 protein</fullName>
    </submittedName>
</protein>
<proteinExistence type="predicted"/>
<accession>A0A8J9Z0H6</accession>
<dbReference type="AlphaFoldDB" id="A0A8J9Z0H6"/>